<proteinExistence type="predicted"/>
<dbReference type="HOGENOM" id="CLU_1257164_0_0_1"/>
<dbReference type="AlphaFoldDB" id="K1QCX6"/>
<sequence>MEVPWSPSEFVDEINTRITEYVNDYLQSGQVLQRFKDVKNEINSFYKEVSTDISDMEKEWADVVGYQRFFEKYTRIEPTDFVDLPLEIKIPVVAVSVLAIAGAIIISPVLIPVLLILSRDERKRKLKDEVYNKYTAKIPDEIQKHLKKHCRDPLHDMVENITNDLLPPRVMFLEHLIKTTSQTRDKILMDINSLKELKEKVDAMKRSAAEIQADLNGVQF</sequence>
<accession>K1QCX6</accession>
<dbReference type="EMBL" id="JH817321">
    <property type="protein sequence ID" value="EKC31848.1"/>
    <property type="molecule type" value="Genomic_DNA"/>
</dbReference>
<reference evidence="1" key="1">
    <citation type="journal article" date="2012" name="Nature">
        <title>The oyster genome reveals stress adaptation and complexity of shell formation.</title>
        <authorList>
            <person name="Zhang G."/>
            <person name="Fang X."/>
            <person name="Guo X."/>
            <person name="Li L."/>
            <person name="Luo R."/>
            <person name="Xu F."/>
            <person name="Yang P."/>
            <person name="Zhang L."/>
            <person name="Wang X."/>
            <person name="Qi H."/>
            <person name="Xiong Z."/>
            <person name="Que H."/>
            <person name="Xie Y."/>
            <person name="Holland P.W."/>
            <person name="Paps J."/>
            <person name="Zhu Y."/>
            <person name="Wu F."/>
            <person name="Chen Y."/>
            <person name="Wang J."/>
            <person name="Peng C."/>
            <person name="Meng J."/>
            <person name="Yang L."/>
            <person name="Liu J."/>
            <person name="Wen B."/>
            <person name="Zhang N."/>
            <person name="Huang Z."/>
            <person name="Zhu Q."/>
            <person name="Feng Y."/>
            <person name="Mount A."/>
            <person name="Hedgecock D."/>
            <person name="Xu Z."/>
            <person name="Liu Y."/>
            <person name="Domazet-Loso T."/>
            <person name="Du Y."/>
            <person name="Sun X."/>
            <person name="Zhang S."/>
            <person name="Liu B."/>
            <person name="Cheng P."/>
            <person name="Jiang X."/>
            <person name="Li J."/>
            <person name="Fan D."/>
            <person name="Wang W."/>
            <person name="Fu W."/>
            <person name="Wang T."/>
            <person name="Wang B."/>
            <person name="Zhang J."/>
            <person name="Peng Z."/>
            <person name="Li Y."/>
            <person name="Li N."/>
            <person name="Wang J."/>
            <person name="Chen M."/>
            <person name="He Y."/>
            <person name="Tan F."/>
            <person name="Song X."/>
            <person name="Zheng Q."/>
            <person name="Huang R."/>
            <person name="Yang H."/>
            <person name="Du X."/>
            <person name="Chen L."/>
            <person name="Yang M."/>
            <person name="Gaffney P.M."/>
            <person name="Wang S."/>
            <person name="Luo L."/>
            <person name="She Z."/>
            <person name="Ming Y."/>
            <person name="Huang W."/>
            <person name="Zhang S."/>
            <person name="Huang B."/>
            <person name="Zhang Y."/>
            <person name="Qu T."/>
            <person name="Ni P."/>
            <person name="Miao G."/>
            <person name="Wang J."/>
            <person name="Wang Q."/>
            <person name="Steinberg C.E."/>
            <person name="Wang H."/>
            <person name="Li N."/>
            <person name="Qian L."/>
            <person name="Zhang G."/>
            <person name="Li Y."/>
            <person name="Yang H."/>
            <person name="Liu X."/>
            <person name="Wang J."/>
            <person name="Yin Y."/>
            <person name="Wang J."/>
        </authorList>
    </citation>
    <scope>NUCLEOTIDE SEQUENCE [LARGE SCALE GENOMIC DNA]</scope>
    <source>
        <strain evidence="1">05x7-T-G4-1.051#20</strain>
    </source>
</reference>
<organism evidence="1">
    <name type="scientific">Magallana gigas</name>
    <name type="common">Pacific oyster</name>
    <name type="synonym">Crassostrea gigas</name>
    <dbReference type="NCBI Taxonomy" id="29159"/>
    <lineage>
        <taxon>Eukaryota</taxon>
        <taxon>Metazoa</taxon>
        <taxon>Spiralia</taxon>
        <taxon>Lophotrochozoa</taxon>
        <taxon>Mollusca</taxon>
        <taxon>Bivalvia</taxon>
        <taxon>Autobranchia</taxon>
        <taxon>Pteriomorphia</taxon>
        <taxon>Ostreida</taxon>
        <taxon>Ostreoidea</taxon>
        <taxon>Ostreidae</taxon>
        <taxon>Magallana</taxon>
    </lineage>
</organism>
<gene>
    <name evidence="1" type="ORF">CGI_10006839</name>
</gene>
<evidence type="ECO:0000313" key="1">
    <source>
        <dbReference type="EMBL" id="EKC31848.1"/>
    </source>
</evidence>
<protein>
    <submittedName>
        <fullName evidence="1">Uncharacterized protein</fullName>
    </submittedName>
</protein>
<dbReference type="InParanoid" id="K1QCX6"/>
<name>K1QCX6_MAGGI</name>